<evidence type="ECO:0000313" key="4">
    <source>
        <dbReference type="EMBL" id="KAE9297127.1"/>
    </source>
</evidence>
<proteinExistence type="predicted"/>
<dbReference type="Proteomes" id="UP000429607">
    <property type="component" value="Unassembled WGS sequence"/>
</dbReference>
<evidence type="ECO:0000313" key="2">
    <source>
        <dbReference type="EMBL" id="KAE9010250.1"/>
    </source>
</evidence>
<evidence type="ECO:0000256" key="1">
    <source>
        <dbReference type="SAM" id="MobiDB-lite"/>
    </source>
</evidence>
<dbReference type="EMBL" id="QXFU01001094">
    <property type="protein sequence ID" value="KAE9010930.1"/>
    <property type="molecule type" value="Genomic_DNA"/>
</dbReference>
<feature type="region of interest" description="Disordered" evidence="1">
    <location>
        <begin position="57"/>
        <end position="104"/>
    </location>
</feature>
<evidence type="ECO:0000313" key="3">
    <source>
        <dbReference type="EMBL" id="KAE9010930.1"/>
    </source>
</evidence>
<organism evidence="2 5">
    <name type="scientific">Phytophthora rubi</name>
    <dbReference type="NCBI Taxonomy" id="129364"/>
    <lineage>
        <taxon>Eukaryota</taxon>
        <taxon>Sar</taxon>
        <taxon>Stramenopiles</taxon>
        <taxon>Oomycota</taxon>
        <taxon>Peronosporomycetes</taxon>
        <taxon>Peronosporales</taxon>
        <taxon>Peronosporaceae</taxon>
        <taxon>Phytophthora</taxon>
    </lineage>
</organism>
<reference evidence="5 7" key="1">
    <citation type="submission" date="2018-09" db="EMBL/GenBank/DDBJ databases">
        <title>Genomic investigation of the strawberry pathogen Phytophthora fragariae indicates pathogenicity is determined by transcriptional variation in three key races.</title>
        <authorList>
            <person name="Adams T.M."/>
            <person name="Armitage A.D."/>
            <person name="Sobczyk M.K."/>
            <person name="Bates H.J."/>
            <person name="Dunwell J.M."/>
            <person name="Nellist C.F."/>
            <person name="Harrison R.J."/>
        </authorList>
    </citation>
    <scope>NUCLEOTIDE SEQUENCE [LARGE SCALE GENOMIC DNA]</scope>
    <source>
        <strain evidence="2 5">SCRP249</strain>
        <strain evidence="3 7">SCRP324</strain>
        <strain evidence="4 6">SCRP333</strain>
    </source>
</reference>
<sequence>MISEGKNASGLESFKGKRYAMWKDKLLTLINTQDQLHKRKQLEKGLPEVRVLMADFLRGSPGQPPAIPEQGQLSEKETWSDDGLGNGQGRPPAEPSEPSVPNIFLSTLPDLVSHMEPC</sequence>
<accession>A0A6A3KT95</accession>
<dbReference type="EMBL" id="QXFV01001268">
    <property type="protein sequence ID" value="KAE9010250.1"/>
    <property type="molecule type" value="Genomic_DNA"/>
</dbReference>
<dbReference type="Proteomes" id="UP000434957">
    <property type="component" value="Unassembled WGS sequence"/>
</dbReference>
<dbReference type="AlphaFoldDB" id="A0A6A3KT95"/>
<dbReference type="OrthoDB" id="115583at2759"/>
<protein>
    <submittedName>
        <fullName evidence="2">Uncharacterized protein</fullName>
    </submittedName>
</protein>
<evidence type="ECO:0000313" key="5">
    <source>
        <dbReference type="Proteomes" id="UP000429607"/>
    </source>
</evidence>
<comment type="caution">
    <text evidence="2">The sequence shown here is derived from an EMBL/GenBank/DDBJ whole genome shotgun (WGS) entry which is preliminary data.</text>
</comment>
<keyword evidence="6" id="KW-1185">Reference proteome</keyword>
<name>A0A6A3KT95_9STRA</name>
<evidence type="ECO:0000313" key="7">
    <source>
        <dbReference type="Proteomes" id="UP000435112"/>
    </source>
</evidence>
<dbReference type="Proteomes" id="UP000435112">
    <property type="component" value="Unassembled WGS sequence"/>
</dbReference>
<dbReference type="EMBL" id="QXFT01002513">
    <property type="protein sequence ID" value="KAE9297127.1"/>
    <property type="molecule type" value="Genomic_DNA"/>
</dbReference>
<evidence type="ECO:0000313" key="6">
    <source>
        <dbReference type="Proteomes" id="UP000434957"/>
    </source>
</evidence>
<gene>
    <name evidence="2" type="ORF">PR001_g16226</name>
    <name evidence="3" type="ORF">PR002_g15231</name>
    <name evidence="4" type="ORF">PR003_g23579</name>
</gene>